<evidence type="ECO:0000256" key="9">
    <source>
        <dbReference type="SAM" id="Phobius"/>
    </source>
</evidence>
<feature type="transmembrane region" description="Helical" evidence="9">
    <location>
        <begin position="6"/>
        <end position="29"/>
    </location>
</feature>
<dbReference type="OrthoDB" id="9760839at2"/>
<evidence type="ECO:0000313" key="11">
    <source>
        <dbReference type="EMBL" id="RZS68897.1"/>
    </source>
</evidence>
<gene>
    <name evidence="11" type="ORF">EV199_4721</name>
</gene>
<dbReference type="Pfam" id="PF07730">
    <property type="entry name" value="HisKA_3"/>
    <property type="match status" value="1"/>
</dbReference>
<dbReference type="Proteomes" id="UP000293874">
    <property type="component" value="Unassembled WGS sequence"/>
</dbReference>
<evidence type="ECO:0000313" key="12">
    <source>
        <dbReference type="Proteomes" id="UP000293874"/>
    </source>
</evidence>
<evidence type="ECO:0000256" key="7">
    <source>
        <dbReference type="ARBA" id="ARBA00022840"/>
    </source>
</evidence>
<dbReference type="PANTHER" id="PTHR24421:SF10">
    <property type="entry name" value="NITRATE_NITRITE SENSOR PROTEIN NARQ"/>
    <property type="match status" value="1"/>
</dbReference>
<dbReference type="EMBL" id="SGXA01000003">
    <property type="protein sequence ID" value="RZS68897.1"/>
    <property type="molecule type" value="Genomic_DNA"/>
</dbReference>
<dbReference type="PROSITE" id="PS50109">
    <property type="entry name" value="HIS_KIN"/>
    <property type="match status" value="1"/>
</dbReference>
<dbReference type="GO" id="GO:0016020">
    <property type="term" value="C:membrane"/>
    <property type="evidence" value="ECO:0007669"/>
    <property type="project" value="InterPro"/>
</dbReference>
<evidence type="ECO:0000256" key="1">
    <source>
        <dbReference type="ARBA" id="ARBA00000085"/>
    </source>
</evidence>
<dbReference type="RefSeq" id="WP_130543274.1">
    <property type="nucleotide sequence ID" value="NZ_CP042431.1"/>
</dbReference>
<keyword evidence="8" id="KW-0902">Two-component regulatory system</keyword>
<dbReference type="Gene3D" id="3.30.565.10">
    <property type="entry name" value="Histidine kinase-like ATPase, C-terminal domain"/>
    <property type="match status" value="1"/>
</dbReference>
<evidence type="ECO:0000256" key="6">
    <source>
        <dbReference type="ARBA" id="ARBA00022777"/>
    </source>
</evidence>
<dbReference type="InterPro" id="IPR036890">
    <property type="entry name" value="HATPase_C_sf"/>
</dbReference>
<proteinExistence type="predicted"/>
<dbReference type="GO" id="GO:0046983">
    <property type="term" value="F:protein dimerization activity"/>
    <property type="evidence" value="ECO:0007669"/>
    <property type="project" value="InterPro"/>
</dbReference>
<keyword evidence="4" id="KW-0808">Transferase</keyword>
<comment type="caution">
    <text evidence="11">The sequence shown here is derived from an EMBL/GenBank/DDBJ whole genome shotgun (WGS) entry which is preliminary data.</text>
</comment>
<keyword evidence="3" id="KW-0597">Phosphoprotein</keyword>
<keyword evidence="7" id="KW-0067">ATP-binding</keyword>
<name>A0A4Q7MLM4_9BACT</name>
<reference evidence="11 12" key="1">
    <citation type="submission" date="2019-02" db="EMBL/GenBank/DDBJ databases">
        <title>Genomic Encyclopedia of Type Strains, Phase IV (KMG-IV): sequencing the most valuable type-strain genomes for metagenomic binning, comparative biology and taxonomic classification.</title>
        <authorList>
            <person name="Goeker M."/>
        </authorList>
    </citation>
    <scope>NUCLEOTIDE SEQUENCE [LARGE SCALE GENOMIC DNA]</scope>
    <source>
        <strain evidence="11 12">DSM 18116</strain>
    </source>
</reference>
<keyword evidence="5" id="KW-0547">Nucleotide-binding</keyword>
<evidence type="ECO:0000256" key="3">
    <source>
        <dbReference type="ARBA" id="ARBA00022553"/>
    </source>
</evidence>
<evidence type="ECO:0000259" key="10">
    <source>
        <dbReference type="PROSITE" id="PS50109"/>
    </source>
</evidence>
<evidence type="ECO:0000256" key="4">
    <source>
        <dbReference type="ARBA" id="ARBA00022679"/>
    </source>
</evidence>
<dbReference type="AlphaFoldDB" id="A0A4Q7MLM4"/>
<dbReference type="EC" id="2.7.13.3" evidence="2"/>
<dbReference type="Pfam" id="PF02518">
    <property type="entry name" value="HATPase_c"/>
    <property type="match status" value="1"/>
</dbReference>
<dbReference type="InterPro" id="IPR050482">
    <property type="entry name" value="Sensor_HK_TwoCompSys"/>
</dbReference>
<dbReference type="SUPFAM" id="SSF55874">
    <property type="entry name" value="ATPase domain of HSP90 chaperone/DNA topoisomerase II/histidine kinase"/>
    <property type="match status" value="1"/>
</dbReference>
<dbReference type="InterPro" id="IPR003594">
    <property type="entry name" value="HATPase_dom"/>
</dbReference>
<accession>A0A4Q7MLM4</accession>
<dbReference type="InterPro" id="IPR005467">
    <property type="entry name" value="His_kinase_dom"/>
</dbReference>
<dbReference type="CDD" id="cd16917">
    <property type="entry name" value="HATPase_UhpB-NarQ-NarX-like"/>
    <property type="match status" value="1"/>
</dbReference>
<evidence type="ECO:0000256" key="5">
    <source>
        <dbReference type="ARBA" id="ARBA00022741"/>
    </source>
</evidence>
<keyword evidence="9" id="KW-0472">Membrane</keyword>
<keyword evidence="9" id="KW-0812">Transmembrane</keyword>
<evidence type="ECO:0000256" key="8">
    <source>
        <dbReference type="ARBA" id="ARBA00023012"/>
    </source>
</evidence>
<organism evidence="11 12">
    <name type="scientific">Pseudobacter ginsenosidimutans</name>
    <dbReference type="NCBI Taxonomy" id="661488"/>
    <lineage>
        <taxon>Bacteria</taxon>
        <taxon>Pseudomonadati</taxon>
        <taxon>Bacteroidota</taxon>
        <taxon>Chitinophagia</taxon>
        <taxon>Chitinophagales</taxon>
        <taxon>Chitinophagaceae</taxon>
        <taxon>Pseudobacter</taxon>
    </lineage>
</organism>
<dbReference type="GO" id="GO:0005524">
    <property type="term" value="F:ATP binding"/>
    <property type="evidence" value="ECO:0007669"/>
    <property type="project" value="UniProtKB-KW"/>
</dbReference>
<comment type="catalytic activity">
    <reaction evidence="1">
        <text>ATP + protein L-histidine = ADP + protein N-phospho-L-histidine.</text>
        <dbReference type="EC" id="2.7.13.3"/>
    </reaction>
</comment>
<protein>
    <recommendedName>
        <fullName evidence="2">histidine kinase</fullName>
        <ecNumber evidence="2">2.7.13.3</ecNumber>
    </recommendedName>
</protein>
<keyword evidence="6 11" id="KW-0418">Kinase</keyword>
<dbReference type="GO" id="GO:0000155">
    <property type="term" value="F:phosphorelay sensor kinase activity"/>
    <property type="evidence" value="ECO:0007669"/>
    <property type="project" value="InterPro"/>
</dbReference>
<feature type="domain" description="Histidine kinase" evidence="10">
    <location>
        <begin position="71"/>
        <end position="259"/>
    </location>
</feature>
<dbReference type="PANTHER" id="PTHR24421">
    <property type="entry name" value="NITRATE/NITRITE SENSOR PROTEIN NARX-RELATED"/>
    <property type="match status" value="1"/>
</dbReference>
<keyword evidence="9" id="KW-1133">Transmembrane helix</keyword>
<sequence>MNQLFISFFVTSAMSMLVFIVLLLITITLQFRKKHSWFHWSVRSFVSGFRLQLLNTEMLAQEAIFRMISREIHDNIGLTLTAVKHFLYRLKPRQDPDEARYLKGSMGMLSRAMDQLRHISHSMNGDVLEDQGLVNALQQEVDRINQLDHLQIALRVEGEEKNFETSKEIAVLRMIQESINNVIKHAKARMVDIQLRFSGNRLDLQVCDDGIGIGAALEKKVMGSGLINLHKRAELLQGCCKIISNQPKGTTIAISIPIN</sequence>
<evidence type="ECO:0000256" key="2">
    <source>
        <dbReference type="ARBA" id="ARBA00012438"/>
    </source>
</evidence>
<dbReference type="InterPro" id="IPR011712">
    <property type="entry name" value="Sig_transdc_His_kin_sub3_dim/P"/>
</dbReference>
<keyword evidence="12" id="KW-1185">Reference proteome</keyword>